<dbReference type="AlphaFoldDB" id="A0A833WIP5"/>
<dbReference type="PANTHER" id="PTHR37066">
    <property type="entry name" value="HELICASE-ASSOCIATED"/>
    <property type="match status" value="1"/>
</dbReference>
<organism evidence="2 3">
    <name type="scientific">Phytophthora infestans</name>
    <name type="common">Potato late blight agent</name>
    <name type="synonym">Botrytis infestans</name>
    <dbReference type="NCBI Taxonomy" id="4787"/>
    <lineage>
        <taxon>Eukaryota</taxon>
        <taxon>Sar</taxon>
        <taxon>Stramenopiles</taxon>
        <taxon>Oomycota</taxon>
        <taxon>Peronosporomycetes</taxon>
        <taxon>Peronosporales</taxon>
        <taxon>Peronosporaceae</taxon>
        <taxon>Phytophthora</taxon>
    </lineage>
</organism>
<reference evidence="2" key="1">
    <citation type="submission" date="2020-04" db="EMBL/GenBank/DDBJ databases">
        <title>Hybrid Assembly of Korean Phytophthora infestans isolates.</title>
        <authorList>
            <person name="Prokchorchik M."/>
            <person name="Lee Y."/>
            <person name="Seo J."/>
            <person name="Cho J.-H."/>
            <person name="Park Y.-E."/>
            <person name="Jang D.-C."/>
            <person name="Im J.-S."/>
            <person name="Choi J.-G."/>
            <person name="Park H.-J."/>
            <person name="Lee G.-B."/>
            <person name="Lee Y.-G."/>
            <person name="Hong S.-Y."/>
            <person name="Cho K."/>
            <person name="Sohn K.H."/>
        </authorList>
    </citation>
    <scope>NUCLEOTIDE SEQUENCE</scope>
    <source>
        <strain evidence="2">KR_1_A1</strain>
    </source>
</reference>
<evidence type="ECO:0000259" key="1">
    <source>
        <dbReference type="Pfam" id="PF03457"/>
    </source>
</evidence>
<keyword evidence="3" id="KW-1185">Reference proteome</keyword>
<dbReference type="InterPro" id="IPR005114">
    <property type="entry name" value="Helicase_assoc"/>
</dbReference>
<dbReference type="Pfam" id="PF03457">
    <property type="entry name" value="HA"/>
    <property type="match status" value="1"/>
</dbReference>
<dbReference type="Proteomes" id="UP000602510">
    <property type="component" value="Unassembled WGS sequence"/>
</dbReference>
<evidence type="ECO:0000313" key="2">
    <source>
        <dbReference type="EMBL" id="KAF4042397.1"/>
    </source>
</evidence>
<feature type="domain" description="Helicase-associated" evidence="1">
    <location>
        <begin position="109"/>
        <end position="181"/>
    </location>
</feature>
<name>A0A833WIP5_PHYIN</name>
<gene>
    <name evidence="2" type="ORF">GN244_ATG05290</name>
</gene>
<protein>
    <submittedName>
        <fullName evidence="2">Helicase associated domain-containing protein</fullName>
    </submittedName>
</protein>
<evidence type="ECO:0000313" key="3">
    <source>
        <dbReference type="Proteomes" id="UP000602510"/>
    </source>
</evidence>
<dbReference type="EMBL" id="WSZM01000101">
    <property type="protein sequence ID" value="KAF4042397.1"/>
    <property type="molecule type" value="Genomic_DNA"/>
</dbReference>
<accession>A0A833WIP5</accession>
<sequence>MIRRHMLIGARRFLSSRHKPERFSLLATALRVFHEQNGHFLVPYTFQVPQKESQSSDNNPWPQETHGLNLGREIRKFVDVSNPKISPELHNIRRQLDTVGFPQIRDWKRFQWEQKSLSALKTFKQIQGDLLVPRKFVVPEEDRQWPKPTWGLKLGSHVNFLRQTREKLTTYQVQDLDDIGFVWVVADYNWDVLFMPALRRYRQLYGHSDIPQNFVIREEKNNEWPKELQGYRLGSMVNRIRTASGYVEFVERDREELEQLSFYLNSNDQKWQENILPAFEMYHRVYRNCNINTHFIVPEEEPWPQSMWGMRLGFIARNIRNRGDFFLQVARDYEKLKSIGFVWNVFAAKWQYAVLPALHTYVRVYGDANVPGDFVVPPEDPWPEESHGLKLGELAASPMRRKNFADFIEIDRMQLEALGFFWSALPDGDISGDDAFRLLL</sequence>
<dbReference type="PANTHER" id="PTHR37066:SF1">
    <property type="entry name" value="LNS2_PITP DOMAIN-CONTAINING PROTEIN"/>
    <property type="match status" value="1"/>
</dbReference>
<proteinExistence type="predicted"/>
<comment type="caution">
    <text evidence="2">The sequence shown here is derived from an EMBL/GenBank/DDBJ whole genome shotgun (WGS) entry which is preliminary data.</text>
</comment>